<organism evidence="6 7">
    <name type="scientific">Lutibacter holmesii</name>
    <dbReference type="NCBI Taxonomy" id="1137985"/>
    <lineage>
        <taxon>Bacteria</taxon>
        <taxon>Pseudomonadati</taxon>
        <taxon>Bacteroidota</taxon>
        <taxon>Flavobacteriia</taxon>
        <taxon>Flavobacteriales</taxon>
        <taxon>Flavobacteriaceae</taxon>
        <taxon>Lutibacter</taxon>
    </lineage>
</organism>
<dbReference type="Gene3D" id="2.120.10.30">
    <property type="entry name" value="TolB, C-terminal domain"/>
    <property type="match status" value="1"/>
</dbReference>
<dbReference type="Pfam" id="PF07676">
    <property type="entry name" value="PD40"/>
    <property type="match status" value="3"/>
</dbReference>
<feature type="domain" description="OmpA-like" evidence="5">
    <location>
        <begin position="512"/>
        <end position="632"/>
    </location>
</feature>
<evidence type="ECO:0000259" key="5">
    <source>
        <dbReference type="PROSITE" id="PS51123"/>
    </source>
</evidence>
<dbReference type="InterPro" id="IPR006664">
    <property type="entry name" value="OMP_bac"/>
</dbReference>
<dbReference type="EMBL" id="JBHTMV010000003">
    <property type="protein sequence ID" value="MFD1293532.1"/>
    <property type="molecule type" value="Genomic_DNA"/>
</dbReference>
<dbReference type="SUPFAM" id="SSF82171">
    <property type="entry name" value="DPP6 N-terminal domain-like"/>
    <property type="match status" value="1"/>
</dbReference>
<dbReference type="SUPFAM" id="SSF103088">
    <property type="entry name" value="OmpA-like"/>
    <property type="match status" value="1"/>
</dbReference>
<keyword evidence="3" id="KW-0998">Cell outer membrane</keyword>
<evidence type="ECO:0000256" key="4">
    <source>
        <dbReference type="PROSITE-ProRule" id="PRU00473"/>
    </source>
</evidence>
<dbReference type="InterPro" id="IPR050330">
    <property type="entry name" value="Bact_OuterMem_StrucFunc"/>
</dbReference>
<dbReference type="PANTHER" id="PTHR30329:SF21">
    <property type="entry name" value="LIPOPROTEIN YIAD-RELATED"/>
    <property type="match status" value="1"/>
</dbReference>
<dbReference type="SUPFAM" id="SSF48452">
    <property type="entry name" value="TPR-like"/>
    <property type="match status" value="1"/>
</dbReference>
<comment type="caution">
    <text evidence="6">The sequence shown here is derived from an EMBL/GenBank/DDBJ whole genome shotgun (WGS) entry which is preliminary data.</text>
</comment>
<evidence type="ECO:0000313" key="7">
    <source>
        <dbReference type="Proteomes" id="UP001597241"/>
    </source>
</evidence>
<accession>A0ABW3WNN2</accession>
<dbReference type="InterPro" id="IPR011042">
    <property type="entry name" value="6-blade_b-propeller_TolB-like"/>
</dbReference>
<dbReference type="Proteomes" id="UP001597241">
    <property type="component" value="Unassembled WGS sequence"/>
</dbReference>
<protein>
    <submittedName>
        <fullName evidence="6">OmpA family protein</fullName>
    </submittedName>
</protein>
<evidence type="ECO:0000256" key="2">
    <source>
        <dbReference type="ARBA" id="ARBA00023136"/>
    </source>
</evidence>
<dbReference type="InterPro" id="IPR006665">
    <property type="entry name" value="OmpA-like"/>
</dbReference>
<gene>
    <name evidence="6" type="ORF">ACFQ5N_06770</name>
</gene>
<proteinExistence type="predicted"/>
<dbReference type="PANTHER" id="PTHR30329">
    <property type="entry name" value="STATOR ELEMENT OF FLAGELLAR MOTOR COMPLEX"/>
    <property type="match status" value="1"/>
</dbReference>
<dbReference type="InterPro" id="IPR011659">
    <property type="entry name" value="WD40"/>
</dbReference>
<evidence type="ECO:0000256" key="3">
    <source>
        <dbReference type="ARBA" id="ARBA00023237"/>
    </source>
</evidence>
<evidence type="ECO:0000313" key="6">
    <source>
        <dbReference type="EMBL" id="MFD1293532.1"/>
    </source>
</evidence>
<dbReference type="Pfam" id="PF00691">
    <property type="entry name" value="OmpA"/>
    <property type="match status" value="1"/>
</dbReference>
<dbReference type="RefSeq" id="WP_386808731.1">
    <property type="nucleotide sequence ID" value="NZ_JBHTMV010000003.1"/>
</dbReference>
<name>A0ABW3WNN2_9FLAO</name>
<dbReference type="InterPro" id="IPR036737">
    <property type="entry name" value="OmpA-like_sf"/>
</dbReference>
<comment type="subcellular location">
    <subcellularLocation>
        <location evidence="1">Cell outer membrane</location>
    </subcellularLocation>
</comment>
<keyword evidence="7" id="KW-1185">Reference proteome</keyword>
<dbReference type="InterPro" id="IPR011990">
    <property type="entry name" value="TPR-like_helical_dom_sf"/>
</dbReference>
<dbReference type="Gene3D" id="3.30.1330.60">
    <property type="entry name" value="OmpA-like domain"/>
    <property type="match status" value="1"/>
</dbReference>
<keyword evidence="2 4" id="KW-0472">Membrane</keyword>
<dbReference type="CDD" id="cd07185">
    <property type="entry name" value="OmpA_C-like"/>
    <property type="match status" value="1"/>
</dbReference>
<reference evidence="7" key="1">
    <citation type="journal article" date="2019" name="Int. J. Syst. Evol. Microbiol.">
        <title>The Global Catalogue of Microorganisms (GCM) 10K type strain sequencing project: providing services to taxonomists for standard genome sequencing and annotation.</title>
        <authorList>
            <consortium name="The Broad Institute Genomics Platform"/>
            <consortium name="The Broad Institute Genome Sequencing Center for Infectious Disease"/>
            <person name="Wu L."/>
            <person name="Ma J."/>
        </authorList>
    </citation>
    <scope>NUCLEOTIDE SEQUENCE [LARGE SCALE GENOMIC DNA]</scope>
    <source>
        <strain evidence="7">CCUG 62221</strain>
    </source>
</reference>
<sequence>MKKILLTLLIVTFSNQLLISQNIKRANSLFERRAYIDAAELYEQEETKTQEIYEKLGDCYYFNSNMKEASYNYKILVNHYAKTVNPIYIYKYAQALKGIGNFEEADQWQQKYYEATQQNNVENLKTKAFFETLNSTIDRPYIIKKLNINAEYSNFGTAFYLDTIVFSSSRINGNLYGWNKQPYLDLFKATPNNLGELENIKPFSKNINTKMHESNAVFSKDGNTMYFTRNNFSKGKKGKDNQKISHLKIYKAEFINNEWTNISELPFNSNNYSIEHPALSPNEQQLYFSSDMPGGVGSFDLYVVTINTDGTYSSPKNLGTEINTELREQFPFVSSKNTLYFASDGHFGMGGLDIFKSEINATGYSKPINLSTSINSNLDDFSFIIQEEKETGYFSSNRENNQGIDHIYSFTRLKKFYVNGQVKNKTTNVLLPNTLVSLIDSNNKTISEITVGNDAAYEFEINPNTSYSIRGSKKYYNPSTIEFSTDTEGNINKDIILLLESYEDAEKKVVVENGKIQIKINPIYFDFNKWNIREDAALELNNVVAIMKKYPNMIIEIGAHTDCRGPEEYNLNLSHKRAASVLDYLVSQGISTNNVKSIGYGESQPLNHCIKEGICKEKEYDINRRCEFVIVN</sequence>
<dbReference type="PRINTS" id="PR01021">
    <property type="entry name" value="OMPADOMAIN"/>
</dbReference>
<dbReference type="PROSITE" id="PS51123">
    <property type="entry name" value="OMPA_2"/>
    <property type="match status" value="1"/>
</dbReference>
<evidence type="ECO:0000256" key="1">
    <source>
        <dbReference type="ARBA" id="ARBA00004442"/>
    </source>
</evidence>